<feature type="transmembrane region" description="Helical" evidence="1">
    <location>
        <begin position="450"/>
        <end position="469"/>
    </location>
</feature>
<feature type="transmembrane region" description="Helical" evidence="1">
    <location>
        <begin position="378"/>
        <end position="398"/>
    </location>
</feature>
<feature type="transmembrane region" description="Helical" evidence="1">
    <location>
        <begin position="284"/>
        <end position="307"/>
    </location>
</feature>
<dbReference type="HOGENOM" id="CLU_049287_0_0_4"/>
<reference evidence="2 3" key="1">
    <citation type="journal article" date="2006" name="Nat. Biotechnol.">
        <title>Complete genome of the mutualistic, N2-fixing grass endophyte Azoarcus sp. strain BH72.</title>
        <authorList>
            <person name="Krause A."/>
            <person name="Ramakumar A."/>
            <person name="Bartels D."/>
            <person name="Battistoni F."/>
            <person name="Bekel T."/>
            <person name="Boch J."/>
            <person name="Boehm M."/>
            <person name="Friedrich F."/>
            <person name="Hurek T."/>
            <person name="Krause L."/>
            <person name="Linke B."/>
            <person name="McHardy A.C."/>
            <person name="Sarkar A."/>
            <person name="Schneiker S."/>
            <person name="Syed A.A."/>
            <person name="Thauer R."/>
            <person name="Vorhoelter F.-J."/>
            <person name="Weidner S."/>
            <person name="Puehler A."/>
            <person name="Reinhold-Hurek B."/>
            <person name="Kaiser O."/>
            <person name="Goesmann A."/>
        </authorList>
    </citation>
    <scope>NUCLEOTIDE SEQUENCE [LARGE SCALE GENOMIC DNA]</scope>
    <source>
        <strain evidence="2 3">BH72</strain>
    </source>
</reference>
<dbReference type="RefSeq" id="WP_011767281.1">
    <property type="nucleotide sequence ID" value="NC_008702.1"/>
</dbReference>
<dbReference type="InterPro" id="IPR010295">
    <property type="entry name" value="DUF898"/>
</dbReference>
<dbReference type="KEGG" id="azo:azo3559"/>
<dbReference type="eggNOG" id="COG4269">
    <property type="taxonomic scope" value="Bacteria"/>
</dbReference>
<dbReference type="AlphaFoldDB" id="A1KBG9"/>
<dbReference type="Proteomes" id="UP000002588">
    <property type="component" value="Chromosome"/>
</dbReference>
<keyword evidence="1" id="KW-1133">Transmembrane helix</keyword>
<feature type="transmembrane region" description="Helical" evidence="1">
    <location>
        <begin position="328"/>
        <end position="351"/>
    </location>
</feature>
<organism evidence="2 3">
    <name type="scientific">Azoarcus sp. (strain BH72)</name>
    <dbReference type="NCBI Taxonomy" id="418699"/>
    <lineage>
        <taxon>Bacteria</taxon>
        <taxon>Pseudomonadati</taxon>
        <taxon>Pseudomonadota</taxon>
        <taxon>Betaproteobacteria</taxon>
        <taxon>Rhodocyclales</taxon>
        <taxon>Zoogloeaceae</taxon>
        <taxon>Azoarcus</taxon>
    </lineage>
</organism>
<evidence type="ECO:0000313" key="3">
    <source>
        <dbReference type="Proteomes" id="UP000002588"/>
    </source>
</evidence>
<keyword evidence="1" id="KW-0472">Membrane</keyword>
<accession>A1KBG9</accession>
<keyword evidence="1" id="KW-0812">Transmembrane</keyword>
<sequence length="520" mass="55748">MSEAVYAVVFRGEILDGFSREQVQEGFGRLFGLGADKLEQLFSHPKVVLKKGLSRDEADRYRITLGSIGAVVSVEAPAAQQFVTSAPSPAAQPDPAVAASTAVTQVVARAPAPAAAQVDPMAPTMVVTPASRPQAADETVMVQRPAALAASAAPAFDHGAQTMIIPPSRPTLEPAAGAGAPPAGGVARAAATPDAEPRVLPFQFFGEGGEFFRIWIVNVLLTIVTLGIYSAWAKVRTQRYFYGNTQLDGSSFDYLGDPIKILKGRAIAFVLFVLYSMAGEISPILGLLALLLFLAAMPWMIVRGLAFRNHNSAWRGVRFGFDGKLAEAGKAFVLWPLLAAITFGILAPMALHKQQHFMVGNSRYGTCRFGLELGVRSFYMMVLVLIGIFIGGMAAAMLVGWLIPFLSPLVMIATYVAAFAYFKVRFTNLVYGNTALAGNRFEATYELPGYARLMAVNTLLTVLTLGLFYPWAKVRNARYAAEHIALVAEDDLDSFVAARQEEVAAAGGEVADLFDVDLGL</sequence>
<evidence type="ECO:0000313" key="2">
    <source>
        <dbReference type="EMBL" id="CAL96175.1"/>
    </source>
</evidence>
<dbReference type="Pfam" id="PF05987">
    <property type="entry name" value="DUF898"/>
    <property type="match status" value="1"/>
</dbReference>
<proteinExistence type="predicted"/>
<evidence type="ECO:0000256" key="1">
    <source>
        <dbReference type="SAM" id="Phobius"/>
    </source>
</evidence>
<gene>
    <name evidence="2" type="ordered locus">azo3559</name>
</gene>
<feature type="transmembrane region" description="Helical" evidence="1">
    <location>
        <begin position="212"/>
        <end position="232"/>
    </location>
</feature>
<protein>
    <submittedName>
        <fullName evidence="2">Hypothetical membrane protein</fullName>
    </submittedName>
</protein>
<dbReference type="EMBL" id="AM406670">
    <property type="protein sequence ID" value="CAL96175.1"/>
    <property type="molecule type" value="Genomic_DNA"/>
</dbReference>
<feature type="transmembrane region" description="Helical" evidence="1">
    <location>
        <begin position="405"/>
        <end position="422"/>
    </location>
</feature>
<keyword evidence="3" id="KW-1185">Reference proteome</keyword>
<dbReference type="STRING" id="62928.azo3559"/>
<name>A1KBG9_AZOSB</name>